<organism evidence="2 3">
    <name type="scientific">Letharia lupina</name>
    <dbReference type="NCBI Taxonomy" id="560253"/>
    <lineage>
        <taxon>Eukaryota</taxon>
        <taxon>Fungi</taxon>
        <taxon>Dikarya</taxon>
        <taxon>Ascomycota</taxon>
        <taxon>Pezizomycotina</taxon>
        <taxon>Lecanoromycetes</taxon>
        <taxon>OSLEUM clade</taxon>
        <taxon>Lecanoromycetidae</taxon>
        <taxon>Lecanorales</taxon>
        <taxon>Lecanorineae</taxon>
        <taxon>Parmeliaceae</taxon>
        <taxon>Letharia</taxon>
    </lineage>
</organism>
<evidence type="ECO:0000313" key="2">
    <source>
        <dbReference type="EMBL" id="KAF6220151.1"/>
    </source>
</evidence>
<dbReference type="InterPro" id="IPR035810">
    <property type="entry name" value="PEBP_euk"/>
</dbReference>
<dbReference type="SUPFAM" id="SSF49777">
    <property type="entry name" value="PEBP-like"/>
    <property type="match status" value="1"/>
</dbReference>
<dbReference type="PANTHER" id="PTHR11362:SF148">
    <property type="entry name" value="CARBOXYPEPTIDASE Y INHIBITOR"/>
    <property type="match status" value="1"/>
</dbReference>
<dbReference type="GO" id="GO:0030414">
    <property type="term" value="F:peptidase inhibitor activity"/>
    <property type="evidence" value="ECO:0007669"/>
    <property type="project" value="TreeGrafter"/>
</dbReference>
<dbReference type="InterPro" id="IPR008914">
    <property type="entry name" value="PEBP"/>
</dbReference>
<dbReference type="Gene3D" id="3.90.280.10">
    <property type="entry name" value="PEBP-like"/>
    <property type="match status" value="1"/>
</dbReference>
<dbReference type="RefSeq" id="XP_037149586.1">
    <property type="nucleotide sequence ID" value="XM_037294205.1"/>
</dbReference>
<dbReference type="PANTHER" id="PTHR11362">
    <property type="entry name" value="PHOSPHATIDYLETHANOLAMINE-BINDING PROTEIN"/>
    <property type="match status" value="1"/>
</dbReference>
<evidence type="ECO:0000256" key="1">
    <source>
        <dbReference type="SAM" id="SignalP"/>
    </source>
</evidence>
<dbReference type="AlphaFoldDB" id="A0A8H6CBH4"/>
<dbReference type="Pfam" id="PF01161">
    <property type="entry name" value="PBP"/>
    <property type="match status" value="1"/>
</dbReference>
<dbReference type="EMBL" id="JACCJB010000017">
    <property type="protein sequence ID" value="KAF6220151.1"/>
    <property type="molecule type" value="Genomic_DNA"/>
</dbReference>
<dbReference type="InterPro" id="IPR036610">
    <property type="entry name" value="PEBP-like_sf"/>
</dbReference>
<protein>
    <recommendedName>
        <fullName evidence="4">PEBP-like protein</fullName>
    </recommendedName>
</protein>
<dbReference type="Proteomes" id="UP000593566">
    <property type="component" value="Unassembled WGS sequence"/>
</dbReference>
<dbReference type="GO" id="GO:0046578">
    <property type="term" value="P:regulation of Ras protein signal transduction"/>
    <property type="evidence" value="ECO:0007669"/>
    <property type="project" value="TreeGrafter"/>
</dbReference>
<keyword evidence="1" id="KW-0732">Signal</keyword>
<dbReference type="GO" id="GO:0005543">
    <property type="term" value="F:phospholipid binding"/>
    <property type="evidence" value="ECO:0007669"/>
    <property type="project" value="TreeGrafter"/>
</dbReference>
<name>A0A8H6CBH4_9LECA</name>
<accession>A0A8H6CBH4</accession>
<dbReference type="CDD" id="cd00866">
    <property type="entry name" value="PEBP_euk"/>
    <property type="match status" value="1"/>
</dbReference>
<reference evidence="2 3" key="1">
    <citation type="journal article" date="2020" name="Genomics">
        <title>Complete, high-quality genomes from long-read metagenomic sequencing of two wolf lichen thalli reveals enigmatic genome architecture.</title>
        <authorList>
            <person name="McKenzie S.K."/>
            <person name="Walston R.F."/>
            <person name="Allen J.L."/>
        </authorList>
    </citation>
    <scope>NUCLEOTIDE SEQUENCE [LARGE SCALE GENOMIC DNA]</scope>
    <source>
        <strain evidence="2">WasteWater1</strain>
    </source>
</reference>
<gene>
    <name evidence="2" type="ORF">HO133_003282</name>
</gene>
<keyword evidence="3" id="KW-1185">Reference proteome</keyword>
<feature type="signal peptide" evidence="1">
    <location>
        <begin position="1"/>
        <end position="22"/>
    </location>
</feature>
<evidence type="ECO:0000313" key="3">
    <source>
        <dbReference type="Proteomes" id="UP000593566"/>
    </source>
</evidence>
<proteinExistence type="predicted"/>
<dbReference type="GeneID" id="59331693"/>
<sequence length="248" mass="27856">MRCVTFPFALFVWIVFTKLCGAWTPLQNAFNDRPATASESVHEALVKAAIIPDILDDFQPSVYVTLSYASRHKTVDLGNKIKPKKVTFPPVFNIDASAMAPTRTLRSNTTYTLVLSDPDATSRAEPVMAQMCHWIVTNLTLPFQSPYSDGALDWLSSFFYTKEPEVFSVQEIMPYLPPTPPPETGYHRYVFILLAPATENDIQGELTKPKDRPHWGYGKVGAGVREWADENNLVAVGANFFYSKDKKQ</sequence>
<evidence type="ECO:0008006" key="4">
    <source>
        <dbReference type="Google" id="ProtNLM"/>
    </source>
</evidence>
<comment type="caution">
    <text evidence="2">The sequence shown here is derived from an EMBL/GenBank/DDBJ whole genome shotgun (WGS) entry which is preliminary data.</text>
</comment>
<dbReference type="GO" id="GO:0030162">
    <property type="term" value="P:regulation of proteolysis"/>
    <property type="evidence" value="ECO:0007669"/>
    <property type="project" value="TreeGrafter"/>
</dbReference>
<feature type="chain" id="PRO_5034601363" description="PEBP-like protein" evidence="1">
    <location>
        <begin position="23"/>
        <end position="248"/>
    </location>
</feature>